<keyword evidence="2" id="KW-1185">Reference proteome</keyword>
<proteinExistence type="predicted"/>
<gene>
    <name evidence="1" type="ORF">CEXT_710701</name>
</gene>
<name>A0AAV4PIT3_CAEEX</name>
<evidence type="ECO:0000313" key="2">
    <source>
        <dbReference type="Proteomes" id="UP001054945"/>
    </source>
</evidence>
<reference evidence="1 2" key="1">
    <citation type="submission" date="2021-06" db="EMBL/GenBank/DDBJ databases">
        <title>Caerostris extrusa draft genome.</title>
        <authorList>
            <person name="Kono N."/>
            <person name="Arakawa K."/>
        </authorList>
    </citation>
    <scope>NUCLEOTIDE SEQUENCE [LARGE SCALE GENOMIC DNA]</scope>
</reference>
<dbReference type="EMBL" id="BPLR01004712">
    <property type="protein sequence ID" value="GIX96928.1"/>
    <property type="molecule type" value="Genomic_DNA"/>
</dbReference>
<sequence length="196" mass="22777">MWKYFALLLAGQRKRYSKLKWFWVTESSATKEALFRAPVKDSKTDMMKRKRSQNCNRRFINESGDLIFISLGQMQLINCTKNYFGYFKNGKLNNITKGSDNVKGLQYRANMEETNTITNDVRSNAENKMDGWTAGRLDGWTAGWLDGWTDGWTGWVDRGMDGPVGWMDGWMDGWKERETDGTDGWMDEWMDLRKGG</sequence>
<accession>A0AAV4PIT3</accession>
<evidence type="ECO:0000313" key="1">
    <source>
        <dbReference type="EMBL" id="GIX96928.1"/>
    </source>
</evidence>
<protein>
    <submittedName>
        <fullName evidence="1">Uncharacterized protein</fullName>
    </submittedName>
</protein>
<dbReference type="AlphaFoldDB" id="A0AAV4PIT3"/>
<dbReference type="Proteomes" id="UP001054945">
    <property type="component" value="Unassembled WGS sequence"/>
</dbReference>
<comment type="caution">
    <text evidence="1">The sequence shown here is derived from an EMBL/GenBank/DDBJ whole genome shotgun (WGS) entry which is preliminary data.</text>
</comment>
<organism evidence="1 2">
    <name type="scientific">Caerostris extrusa</name>
    <name type="common">Bark spider</name>
    <name type="synonym">Caerostris bankana</name>
    <dbReference type="NCBI Taxonomy" id="172846"/>
    <lineage>
        <taxon>Eukaryota</taxon>
        <taxon>Metazoa</taxon>
        <taxon>Ecdysozoa</taxon>
        <taxon>Arthropoda</taxon>
        <taxon>Chelicerata</taxon>
        <taxon>Arachnida</taxon>
        <taxon>Araneae</taxon>
        <taxon>Araneomorphae</taxon>
        <taxon>Entelegynae</taxon>
        <taxon>Araneoidea</taxon>
        <taxon>Araneidae</taxon>
        <taxon>Caerostris</taxon>
    </lineage>
</organism>